<feature type="chain" id="PRO_5002435021" evidence="1">
    <location>
        <begin position="17"/>
        <end position="51"/>
    </location>
</feature>
<accession>A0A0E9WUE0</accession>
<dbReference type="EMBL" id="GBXM01015422">
    <property type="protein sequence ID" value="JAH93155.1"/>
    <property type="molecule type" value="Transcribed_RNA"/>
</dbReference>
<evidence type="ECO:0000313" key="2">
    <source>
        <dbReference type="EMBL" id="JAH93155.1"/>
    </source>
</evidence>
<reference evidence="2" key="1">
    <citation type="submission" date="2014-11" db="EMBL/GenBank/DDBJ databases">
        <authorList>
            <person name="Amaro Gonzalez C."/>
        </authorList>
    </citation>
    <scope>NUCLEOTIDE SEQUENCE</scope>
</reference>
<keyword evidence="1" id="KW-0732">Signal</keyword>
<proteinExistence type="predicted"/>
<feature type="signal peptide" evidence="1">
    <location>
        <begin position="1"/>
        <end position="16"/>
    </location>
</feature>
<reference evidence="2" key="2">
    <citation type="journal article" date="2015" name="Fish Shellfish Immunol.">
        <title>Early steps in the European eel (Anguilla anguilla)-Vibrio vulnificus interaction in the gills: Role of the RtxA13 toxin.</title>
        <authorList>
            <person name="Callol A."/>
            <person name="Pajuelo D."/>
            <person name="Ebbesson L."/>
            <person name="Teles M."/>
            <person name="MacKenzie S."/>
            <person name="Amaro C."/>
        </authorList>
    </citation>
    <scope>NUCLEOTIDE SEQUENCE</scope>
</reference>
<organism evidence="2">
    <name type="scientific">Anguilla anguilla</name>
    <name type="common">European freshwater eel</name>
    <name type="synonym">Muraena anguilla</name>
    <dbReference type="NCBI Taxonomy" id="7936"/>
    <lineage>
        <taxon>Eukaryota</taxon>
        <taxon>Metazoa</taxon>
        <taxon>Chordata</taxon>
        <taxon>Craniata</taxon>
        <taxon>Vertebrata</taxon>
        <taxon>Euteleostomi</taxon>
        <taxon>Actinopterygii</taxon>
        <taxon>Neopterygii</taxon>
        <taxon>Teleostei</taxon>
        <taxon>Anguilliformes</taxon>
        <taxon>Anguillidae</taxon>
        <taxon>Anguilla</taxon>
    </lineage>
</organism>
<sequence>MKFTQFSCSLLYICAGGTVMTQEYSRIIKNKEGKGGNGTLKRKQLSIYYFF</sequence>
<name>A0A0E9WUE0_ANGAN</name>
<evidence type="ECO:0000256" key="1">
    <source>
        <dbReference type="SAM" id="SignalP"/>
    </source>
</evidence>
<dbReference type="AlphaFoldDB" id="A0A0E9WUE0"/>
<protein>
    <submittedName>
        <fullName evidence="2">Uncharacterized protein</fullName>
    </submittedName>
</protein>